<protein>
    <recommendedName>
        <fullName evidence="3">Phage tail tape measure protein</fullName>
    </recommendedName>
</protein>
<comment type="caution">
    <text evidence="1">The sequence shown here is derived from an EMBL/GenBank/DDBJ whole genome shotgun (WGS) entry which is preliminary data.</text>
</comment>
<evidence type="ECO:0000313" key="1">
    <source>
        <dbReference type="EMBL" id="MBM0231174.1"/>
    </source>
</evidence>
<sequence>MATIGDIKAGLAHGKSEAEKALAQLAGVNAQVDKAIAVLQALAAGTQQPAVMGAIGKLSAAKQKFGEGAGLIQAASAQTDKYNAVL</sequence>
<accession>A0ABS1XPQ1</accession>
<evidence type="ECO:0008006" key="3">
    <source>
        <dbReference type="Google" id="ProtNLM"/>
    </source>
</evidence>
<name>A0ABS1XPQ1_9ACTN</name>
<dbReference type="Proteomes" id="UP000601027">
    <property type="component" value="Unassembled WGS sequence"/>
</dbReference>
<keyword evidence="2" id="KW-1185">Reference proteome</keyword>
<proteinExistence type="predicted"/>
<gene>
    <name evidence="1" type="ORF">JNW91_04335</name>
</gene>
<organism evidence="1 2">
    <name type="scientific">Micromonospora parastrephiae</name>
    <dbReference type="NCBI Taxonomy" id="2806101"/>
    <lineage>
        <taxon>Bacteria</taxon>
        <taxon>Bacillati</taxon>
        <taxon>Actinomycetota</taxon>
        <taxon>Actinomycetes</taxon>
        <taxon>Micromonosporales</taxon>
        <taxon>Micromonosporaceae</taxon>
        <taxon>Micromonospora</taxon>
    </lineage>
</organism>
<reference evidence="1 2" key="1">
    <citation type="submission" date="2021-01" db="EMBL/GenBank/DDBJ databases">
        <title>Draft genome sequence of Micromonospora sp. strain STR1_7.</title>
        <authorList>
            <person name="Karlyshev A."/>
            <person name="Jawad R."/>
        </authorList>
    </citation>
    <scope>NUCLEOTIDE SEQUENCE [LARGE SCALE GENOMIC DNA]</scope>
    <source>
        <strain evidence="1 2">STR1-7</strain>
    </source>
</reference>
<dbReference type="EMBL" id="JAEVHM010000010">
    <property type="protein sequence ID" value="MBM0231174.1"/>
    <property type="molecule type" value="Genomic_DNA"/>
</dbReference>
<dbReference type="RefSeq" id="WP_203173648.1">
    <property type="nucleotide sequence ID" value="NZ_JAEVHM010000010.1"/>
</dbReference>
<evidence type="ECO:0000313" key="2">
    <source>
        <dbReference type="Proteomes" id="UP000601027"/>
    </source>
</evidence>